<dbReference type="OrthoDB" id="6251375at2759"/>
<dbReference type="WBParaSite" id="ECPE_0000304501-mRNA-1">
    <property type="protein sequence ID" value="ECPE_0000304501-mRNA-1"/>
    <property type="gene ID" value="ECPE_0000304501"/>
</dbReference>
<evidence type="ECO:0000313" key="3">
    <source>
        <dbReference type="Proteomes" id="UP000272942"/>
    </source>
</evidence>
<proteinExistence type="predicted"/>
<keyword evidence="3" id="KW-1185">Reference proteome</keyword>
<reference evidence="2 3" key="2">
    <citation type="submission" date="2018-11" db="EMBL/GenBank/DDBJ databases">
        <authorList>
            <consortium name="Pathogen Informatics"/>
        </authorList>
    </citation>
    <scope>NUCLEOTIDE SEQUENCE [LARGE SCALE GENOMIC DNA]</scope>
    <source>
        <strain evidence="2 3">Egypt</strain>
    </source>
</reference>
<keyword evidence="1" id="KW-0812">Transmembrane</keyword>
<dbReference type="EMBL" id="UZAN01040049">
    <property type="protein sequence ID" value="VDP68260.1"/>
    <property type="molecule type" value="Genomic_DNA"/>
</dbReference>
<dbReference type="SUPFAM" id="SSF81321">
    <property type="entry name" value="Family A G protein-coupled receptor-like"/>
    <property type="match status" value="1"/>
</dbReference>
<dbReference type="Gene3D" id="1.20.1070.10">
    <property type="entry name" value="Rhodopsin 7-helix transmembrane proteins"/>
    <property type="match status" value="1"/>
</dbReference>
<evidence type="ECO:0000313" key="4">
    <source>
        <dbReference type="WBParaSite" id="ECPE_0000304501-mRNA-1"/>
    </source>
</evidence>
<reference evidence="4" key="1">
    <citation type="submission" date="2016-06" db="UniProtKB">
        <authorList>
            <consortium name="WormBaseParasite"/>
        </authorList>
    </citation>
    <scope>IDENTIFICATION</scope>
</reference>
<feature type="transmembrane region" description="Helical" evidence="1">
    <location>
        <begin position="231"/>
        <end position="255"/>
    </location>
</feature>
<feature type="transmembrane region" description="Helical" evidence="1">
    <location>
        <begin position="170"/>
        <end position="192"/>
    </location>
</feature>
<keyword evidence="1" id="KW-0472">Membrane</keyword>
<organism evidence="4">
    <name type="scientific">Echinostoma caproni</name>
    <dbReference type="NCBI Taxonomy" id="27848"/>
    <lineage>
        <taxon>Eukaryota</taxon>
        <taxon>Metazoa</taxon>
        <taxon>Spiralia</taxon>
        <taxon>Lophotrochozoa</taxon>
        <taxon>Platyhelminthes</taxon>
        <taxon>Trematoda</taxon>
        <taxon>Digenea</taxon>
        <taxon>Plagiorchiida</taxon>
        <taxon>Echinostomata</taxon>
        <taxon>Echinostomatoidea</taxon>
        <taxon>Echinostomatidae</taxon>
        <taxon>Echinostoma</taxon>
    </lineage>
</organism>
<name>A0A183A7V7_9TREM</name>
<feature type="transmembrane region" description="Helical" evidence="1">
    <location>
        <begin position="6"/>
        <end position="27"/>
    </location>
</feature>
<protein>
    <submittedName>
        <fullName evidence="4">G_PROTEIN_RECEP_F1_2 domain-containing protein</fullName>
    </submittedName>
</protein>
<evidence type="ECO:0000313" key="2">
    <source>
        <dbReference type="EMBL" id="VDP68260.1"/>
    </source>
</evidence>
<dbReference type="AlphaFoldDB" id="A0A183A7V7"/>
<gene>
    <name evidence="2" type="ORF">ECPE_LOCUS3042</name>
</gene>
<sequence>MHKIQVIVLCVVLSGGVLCNVYAAFALSRSSISSLLSRLLLYNQNFIDATYTLLTILLIATNNFTLPFPNNAVDPFVCYFLQSGYLSRVVRIILMCNIVCQSADRFWAIVYPNTYQVNTRRYIIVCYCCTPTYACLISLSRVLKVLSCNGLCIARPLLVSDRTIMIIESILRYGLPMSILITLNVVVVRRLYQLGLIHLSKQKTASSTSRTESGKQLDNATRAIISVQMGILLSAIVLMLEMTMMELVSVTLSILDDLELVDFSVNSLSRLYYCVLLSLVTAFNPCLEMLTIPALRRTVLEQWRNQISGFCVK</sequence>
<accession>A0A183A7V7</accession>
<evidence type="ECO:0000256" key="1">
    <source>
        <dbReference type="SAM" id="Phobius"/>
    </source>
</evidence>
<feature type="transmembrane region" description="Helical" evidence="1">
    <location>
        <begin position="39"/>
        <end position="60"/>
    </location>
</feature>
<keyword evidence="1" id="KW-1133">Transmembrane helix</keyword>
<dbReference type="Proteomes" id="UP000272942">
    <property type="component" value="Unassembled WGS sequence"/>
</dbReference>
<feature type="transmembrane region" description="Helical" evidence="1">
    <location>
        <begin position="270"/>
        <end position="287"/>
    </location>
</feature>